<feature type="repeat" description="ANK" evidence="3">
    <location>
        <begin position="149"/>
        <end position="181"/>
    </location>
</feature>
<evidence type="ECO:0000313" key="5">
    <source>
        <dbReference type="Proteomes" id="UP000782241"/>
    </source>
</evidence>
<feature type="repeat" description="ANK" evidence="3">
    <location>
        <begin position="217"/>
        <end position="249"/>
    </location>
</feature>
<feature type="repeat" description="ANK" evidence="3">
    <location>
        <begin position="116"/>
        <end position="148"/>
    </location>
</feature>
<dbReference type="Pfam" id="PF00023">
    <property type="entry name" value="Ank"/>
    <property type="match status" value="1"/>
</dbReference>
<dbReference type="Pfam" id="PF13637">
    <property type="entry name" value="Ank_4"/>
    <property type="match status" value="1"/>
</dbReference>
<proteinExistence type="predicted"/>
<feature type="repeat" description="ANK" evidence="3">
    <location>
        <begin position="184"/>
        <end position="216"/>
    </location>
</feature>
<dbReference type="AlphaFoldDB" id="A0A9P7HEG4"/>
<feature type="repeat" description="ANK" evidence="3">
    <location>
        <begin position="322"/>
        <end position="354"/>
    </location>
</feature>
<name>A0A9P7HEG4_9HYPO</name>
<dbReference type="Pfam" id="PF13606">
    <property type="entry name" value="Ank_3"/>
    <property type="match status" value="1"/>
</dbReference>
<evidence type="ECO:0000256" key="3">
    <source>
        <dbReference type="PROSITE-ProRule" id="PRU00023"/>
    </source>
</evidence>
<feature type="repeat" description="ANK" evidence="3">
    <location>
        <begin position="389"/>
        <end position="421"/>
    </location>
</feature>
<reference evidence="4" key="1">
    <citation type="submission" date="2021-04" db="EMBL/GenBank/DDBJ databases">
        <title>Draft genome of Fusarium avenaceum strain F156N33, isolated from an atmospheric sample in Virginia.</title>
        <authorList>
            <person name="Yang S."/>
            <person name="Vinatzer B.A."/>
            <person name="Coleman J."/>
        </authorList>
    </citation>
    <scope>NUCLEOTIDE SEQUENCE</scope>
    <source>
        <strain evidence="4">F156N33</strain>
    </source>
</reference>
<protein>
    <submittedName>
        <fullName evidence="4">Uncharacterized protein</fullName>
    </submittedName>
</protein>
<dbReference type="Pfam" id="PF12796">
    <property type="entry name" value="Ank_2"/>
    <property type="match status" value="2"/>
</dbReference>
<dbReference type="EMBL" id="JAGPUO010000002">
    <property type="protein sequence ID" value="KAG5664923.1"/>
    <property type="molecule type" value="Genomic_DNA"/>
</dbReference>
<gene>
    <name evidence="4" type="ORF">KAF25_008657</name>
</gene>
<keyword evidence="2 3" id="KW-0040">ANK repeat</keyword>
<sequence>MESSDRATSNHNPPADTDPNLAQCSCAASAPATDVPVKHCEDVYQKFRTAIQESDISKLAATLISDPKLFQVIEAFVDDTGTAEGWTALQNAAAVEFGDFNLLIGLNPERDGHNNEGMKALHLACRYGHVKAAAFLINAGARLDARQAEGCTPFLVACMYGQLEVLNLLCKRGPKSQMSDVNSHSNQALHLAVINDRLDVVQWLLEKGTDTSNGGEDKKTPLHYACQYKSLEMVKLLFSHKADIHALDAFSNTPLLMVCWNPQPDIFDFLRNEGASVSHLNMHGRNGFHAVILGSKPFSENHKKVLDLLIGLGVNINKRDIFGYSALFLACRDSEIEQINILLDLGADINQQTTDNQLTPLMEACCYPSEEPVEILLRRGADMSPVNPHGLTALALACVKGRLNHVKTLLKKGADVAVRDRDGHRPLCTAAGHGETNITLEILASERYYPQYPADVIGPADQALFMMNGTHDTKVEEHLLKAMGESLSGLSASLDVMMYWAIAHGRINLAKKCVFVDSKVLKWEREGANWLHVAAQCAQSKLIAELCFRLDASKKASGDVTPLHLAAVRGSRETVLCLLEQIGRQAKHQSAETAKVKAILGHDSQGASPLTISIRRKHSNITDIFWEELRKFGSLETNFMQIDPSYAVFILETLAQYEKPGNEKTLKHLLEQWCTNPFLIESQKAERLITPLDWAVYCSQPVVVWWLLSKEGYSSDGTIKNARSLVQCLEDVGIRNIIGELLQHPLPVLSNIANPNDDPLLELPQITDFNDPATMSPGTIVEIYSDGTIKSKQDPAPTVADIIYDSGPGRIMKEAMDLDYWYLNALKKRIRNCRDVSHSTRNLFDTLSSGKLLGSSGSDRSAFDRLDRQLQLRWIHLPVTKVSTTNYVLMLKIKIS</sequence>
<dbReference type="PANTHER" id="PTHR24198:SF165">
    <property type="entry name" value="ANKYRIN REPEAT-CONTAINING PROTEIN-RELATED"/>
    <property type="match status" value="1"/>
</dbReference>
<dbReference type="Proteomes" id="UP000782241">
    <property type="component" value="Unassembled WGS sequence"/>
</dbReference>
<comment type="caution">
    <text evidence="4">The sequence shown here is derived from an EMBL/GenBank/DDBJ whole genome shotgun (WGS) entry which is preliminary data.</text>
</comment>
<dbReference type="SUPFAM" id="SSF48403">
    <property type="entry name" value="Ankyrin repeat"/>
    <property type="match status" value="2"/>
</dbReference>
<evidence type="ECO:0000256" key="2">
    <source>
        <dbReference type="ARBA" id="ARBA00023043"/>
    </source>
</evidence>
<dbReference type="SMART" id="SM00248">
    <property type="entry name" value="ANK"/>
    <property type="match status" value="11"/>
</dbReference>
<dbReference type="InterPro" id="IPR002110">
    <property type="entry name" value="Ankyrin_rpt"/>
</dbReference>
<keyword evidence="1" id="KW-0677">Repeat</keyword>
<dbReference type="Gene3D" id="1.25.40.20">
    <property type="entry name" value="Ankyrin repeat-containing domain"/>
    <property type="match status" value="3"/>
</dbReference>
<dbReference type="PROSITE" id="PS50297">
    <property type="entry name" value="ANK_REP_REGION"/>
    <property type="match status" value="5"/>
</dbReference>
<feature type="repeat" description="ANK" evidence="3">
    <location>
        <begin position="356"/>
        <end position="388"/>
    </location>
</feature>
<evidence type="ECO:0000313" key="4">
    <source>
        <dbReference type="EMBL" id="KAG5664923.1"/>
    </source>
</evidence>
<evidence type="ECO:0000256" key="1">
    <source>
        <dbReference type="ARBA" id="ARBA00022737"/>
    </source>
</evidence>
<dbReference type="PANTHER" id="PTHR24198">
    <property type="entry name" value="ANKYRIN REPEAT AND PROTEIN KINASE DOMAIN-CONTAINING PROTEIN"/>
    <property type="match status" value="1"/>
</dbReference>
<dbReference type="PROSITE" id="PS50088">
    <property type="entry name" value="ANK_REPEAT"/>
    <property type="match status" value="7"/>
</dbReference>
<accession>A0A9P7HEG4</accession>
<organism evidence="4 5">
    <name type="scientific">Fusarium avenaceum</name>
    <dbReference type="NCBI Taxonomy" id="40199"/>
    <lineage>
        <taxon>Eukaryota</taxon>
        <taxon>Fungi</taxon>
        <taxon>Dikarya</taxon>
        <taxon>Ascomycota</taxon>
        <taxon>Pezizomycotina</taxon>
        <taxon>Sordariomycetes</taxon>
        <taxon>Hypocreomycetidae</taxon>
        <taxon>Hypocreales</taxon>
        <taxon>Nectriaceae</taxon>
        <taxon>Fusarium</taxon>
        <taxon>Fusarium tricinctum species complex</taxon>
    </lineage>
</organism>
<dbReference type="InterPro" id="IPR036770">
    <property type="entry name" value="Ankyrin_rpt-contain_sf"/>
</dbReference>
<keyword evidence="5" id="KW-1185">Reference proteome</keyword>